<protein>
    <submittedName>
        <fullName evidence="2">Uncharacterized protein</fullName>
    </submittedName>
</protein>
<dbReference type="EMBL" id="AP028907">
    <property type="protein sequence ID" value="BES80501.1"/>
    <property type="molecule type" value="Genomic_DNA"/>
</dbReference>
<keyword evidence="3" id="KW-1185">Reference proteome</keyword>
<gene>
    <name evidence="2" type="ORF">PABY_00680</name>
</gene>
<name>A0ABM8IWT6_9CREN</name>
<keyword evidence="1" id="KW-0812">Transmembrane</keyword>
<keyword evidence="1" id="KW-0472">Membrane</keyword>
<organism evidence="2 3">
    <name type="scientific">Pyrodictium abyssi</name>
    <dbReference type="NCBI Taxonomy" id="54256"/>
    <lineage>
        <taxon>Archaea</taxon>
        <taxon>Thermoproteota</taxon>
        <taxon>Thermoprotei</taxon>
        <taxon>Desulfurococcales</taxon>
        <taxon>Pyrodictiaceae</taxon>
        <taxon>Pyrodictium</taxon>
    </lineage>
</organism>
<feature type="transmembrane region" description="Helical" evidence="1">
    <location>
        <begin position="130"/>
        <end position="151"/>
    </location>
</feature>
<feature type="transmembrane region" description="Helical" evidence="1">
    <location>
        <begin position="97"/>
        <end position="118"/>
    </location>
</feature>
<reference evidence="2 3" key="1">
    <citation type="submission" date="2023-09" db="EMBL/GenBank/DDBJ databases">
        <title>Pyrofollis japonicus gen. nov. sp. nov., a novel member of the family Pyrodictiaceae isolated from the Iheya North hydrothermal field.</title>
        <authorList>
            <person name="Miyazaki U."/>
            <person name="Sanari M."/>
            <person name="Tame A."/>
            <person name="Kitajima M."/>
            <person name="Okamoto A."/>
            <person name="Sawayama S."/>
            <person name="Miyazaki J."/>
            <person name="Takai K."/>
            <person name="Nakagawa S."/>
        </authorList>
    </citation>
    <scope>NUCLEOTIDE SEQUENCE [LARGE SCALE GENOMIC DNA]</scope>
    <source>
        <strain evidence="2 3">AV2</strain>
    </source>
</reference>
<evidence type="ECO:0000256" key="1">
    <source>
        <dbReference type="SAM" id="Phobius"/>
    </source>
</evidence>
<feature type="transmembrane region" description="Helical" evidence="1">
    <location>
        <begin position="69"/>
        <end position="91"/>
    </location>
</feature>
<keyword evidence="1" id="KW-1133">Transmembrane helix</keyword>
<evidence type="ECO:0000313" key="2">
    <source>
        <dbReference type="EMBL" id="BES80501.1"/>
    </source>
</evidence>
<dbReference type="Proteomes" id="UP001341135">
    <property type="component" value="Chromosome"/>
</dbReference>
<sequence>MQQGPRSTAAPAFGLREAGPLGVIGAAGLAVSAAGNTLSGSAMGAATLGWLFTSLASDALAHRLGERRILYMMAASGLLWLAGMAALRVAVKSPGPSALAAALLLVAVSGVTRSRAIAASSILAERASTVASLAWLVSGLLGPMLLLAYHIAASKTLLAATALVLSAGPLAEELFWAKTSLQR</sequence>
<accession>A0ABM8IWT6</accession>
<evidence type="ECO:0000313" key="3">
    <source>
        <dbReference type="Proteomes" id="UP001341135"/>
    </source>
</evidence>
<proteinExistence type="predicted"/>
<dbReference type="GeneID" id="89288093"/>
<feature type="transmembrane region" description="Helical" evidence="1">
    <location>
        <begin position="38"/>
        <end position="57"/>
    </location>
</feature>
<dbReference type="RefSeq" id="WP_338250803.1">
    <property type="nucleotide sequence ID" value="NZ_AP028907.1"/>
</dbReference>